<evidence type="ECO:0000313" key="4">
    <source>
        <dbReference type="Proteomes" id="UP000827092"/>
    </source>
</evidence>
<dbReference type="SMART" id="SM00271">
    <property type="entry name" value="DnaJ"/>
    <property type="match status" value="1"/>
</dbReference>
<evidence type="ECO:0000313" key="3">
    <source>
        <dbReference type="EMBL" id="KAG8186128.1"/>
    </source>
</evidence>
<dbReference type="Gene3D" id="1.10.287.110">
    <property type="entry name" value="DnaJ domain"/>
    <property type="match status" value="1"/>
</dbReference>
<keyword evidence="4" id="KW-1185">Reference proteome</keyword>
<dbReference type="InterPro" id="IPR001623">
    <property type="entry name" value="DnaJ_domain"/>
</dbReference>
<dbReference type="EMBL" id="JAFNEN010000311">
    <property type="protein sequence ID" value="KAG8186128.1"/>
    <property type="molecule type" value="Genomic_DNA"/>
</dbReference>
<dbReference type="PANTHER" id="PTHR45168">
    <property type="entry name" value="DNAJ HOMOLOG SUBFAMILY B MEMBER 2"/>
    <property type="match status" value="1"/>
</dbReference>
<sequence>MVDYYSALELSKTATTQEIKQAYRKLALRWHPDKNLDKKEEAEKRFKEINEAYEVLSDEKKRKIYDQYGKEGLDGGGGKRMRRHYHGRNTDSAFDHDFSPFFQFSFRNPEDVFREFFGGDPFTDFFVQSAPMHAHNGNSSLRTRNPFQSPGFGFAGGFPFMFPDAMQTGFPDFTTSFNATVSTGGTNPSVGVRKTSTSTRFVNGKKIETKKVLANGVETVTVHEDGVLKSRTVNGVQQQVQAIR</sequence>
<dbReference type="Proteomes" id="UP000827092">
    <property type="component" value="Unassembled WGS sequence"/>
</dbReference>
<dbReference type="GO" id="GO:0051082">
    <property type="term" value="F:unfolded protein binding"/>
    <property type="evidence" value="ECO:0007669"/>
    <property type="project" value="InterPro"/>
</dbReference>
<dbReference type="GO" id="GO:0030544">
    <property type="term" value="F:Hsp70 protein binding"/>
    <property type="evidence" value="ECO:0007669"/>
    <property type="project" value="InterPro"/>
</dbReference>
<proteinExistence type="predicted"/>
<reference evidence="3 4" key="1">
    <citation type="journal article" date="2022" name="Nat. Ecol. Evol.">
        <title>A masculinizing supergene underlies an exaggerated male reproductive morph in a spider.</title>
        <authorList>
            <person name="Hendrickx F."/>
            <person name="De Corte Z."/>
            <person name="Sonet G."/>
            <person name="Van Belleghem S.M."/>
            <person name="Kostlbacher S."/>
            <person name="Vangestel C."/>
        </authorList>
    </citation>
    <scope>NUCLEOTIDE SEQUENCE [LARGE SCALE GENOMIC DNA]</scope>
    <source>
        <strain evidence="3">W744_W776</strain>
    </source>
</reference>
<dbReference type="PROSITE" id="PS00636">
    <property type="entry name" value="DNAJ_1"/>
    <property type="match status" value="1"/>
</dbReference>
<dbReference type="AlphaFoldDB" id="A0AAV6UR71"/>
<dbReference type="Pfam" id="PF00226">
    <property type="entry name" value="DnaJ"/>
    <property type="match status" value="1"/>
</dbReference>
<dbReference type="CDD" id="cd06257">
    <property type="entry name" value="DnaJ"/>
    <property type="match status" value="1"/>
</dbReference>
<dbReference type="InterPro" id="IPR018253">
    <property type="entry name" value="DnaJ_domain_CS"/>
</dbReference>
<dbReference type="SUPFAM" id="SSF46565">
    <property type="entry name" value="Chaperone J-domain"/>
    <property type="match status" value="1"/>
</dbReference>
<evidence type="ECO:0000259" key="2">
    <source>
        <dbReference type="PROSITE" id="PS50076"/>
    </source>
</evidence>
<dbReference type="PANTHER" id="PTHR45168:SF3">
    <property type="entry name" value="DNAJ HEAT SHOCK PROTEIN FAMILY (HSP40) MEMBER B2"/>
    <property type="match status" value="1"/>
</dbReference>
<gene>
    <name evidence="3" type="ORF">JTE90_022717</name>
</gene>
<protein>
    <recommendedName>
        <fullName evidence="2">J domain-containing protein</fullName>
    </recommendedName>
</protein>
<evidence type="ECO:0000256" key="1">
    <source>
        <dbReference type="ARBA" id="ARBA00023186"/>
    </source>
</evidence>
<comment type="caution">
    <text evidence="3">The sequence shown here is derived from an EMBL/GenBank/DDBJ whole genome shotgun (WGS) entry which is preliminary data.</text>
</comment>
<accession>A0AAV6UR71</accession>
<dbReference type="PROSITE" id="PS50076">
    <property type="entry name" value="DNAJ_2"/>
    <property type="match status" value="1"/>
</dbReference>
<keyword evidence="1" id="KW-0143">Chaperone</keyword>
<dbReference type="InterPro" id="IPR036869">
    <property type="entry name" value="J_dom_sf"/>
</dbReference>
<dbReference type="PRINTS" id="PR00625">
    <property type="entry name" value="JDOMAIN"/>
</dbReference>
<dbReference type="InterPro" id="IPR043183">
    <property type="entry name" value="DNJB2/6-like"/>
</dbReference>
<organism evidence="3 4">
    <name type="scientific">Oedothorax gibbosus</name>
    <dbReference type="NCBI Taxonomy" id="931172"/>
    <lineage>
        <taxon>Eukaryota</taxon>
        <taxon>Metazoa</taxon>
        <taxon>Ecdysozoa</taxon>
        <taxon>Arthropoda</taxon>
        <taxon>Chelicerata</taxon>
        <taxon>Arachnida</taxon>
        <taxon>Araneae</taxon>
        <taxon>Araneomorphae</taxon>
        <taxon>Entelegynae</taxon>
        <taxon>Araneoidea</taxon>
        <taxon>Linyphiidae</taxon>
        <taxon>Erigoninae</taxon>
        <taxon>Oedothorax</taxon>
    </lineage>
</organism>
<name>A0AAV6UR71_9ARAC</name>
<feature type="domain" description="J" evidence="2">
    <location>
        <begin position="3"/>
        <end position="69"/>
    </location>
</feature>